<keyword evidence="6" id="KW-0418">Kinase</keyword>
<gene>
    <name evidence="9" type="ORF">GCM10010178_89900</name>
</gene>
<sequence>MLARLERSFTSQRRFLTNAAHELKTPVATQRTLIEVAPAHPTAGGDGMALGRRLLDGLDHQQRLITGLLALAQDSGTICRDELVDLGRAVHDALENRLALATERVELLLDLNVGKVRGDSVLLGQSVHNLVDNAIVHNVPGGWVSARTDSDGTTSLMEIVNGGPRVDRRSGGPAFRTVPQIVLRPGGSAARQRARSLGRAGDRRSTRRFRHRPPTSGGRPGCAGRSTRSGSRWLLDRMKSAVNSWALRIHRRSLQVCQGTGGWHPRRGRRHGAKSR</sequence>
<dbReference type="CDD" id="cd00082">
    <property type="entry name" value="HisKA"/>
    <property type="match status" value="1"/>
</dbReference>
<name>A0ABQ2VGX3_9PSEU</name>
<evidence type="ECO:0000313" key="9">
    <source>
        <dbReference type="EMBL" id="GGU85794.1"/>
    </source>
</evidence>
<feature type="region of interest" description="Disordered" evidence="7">
    <location>
        <begin position="186"/>
        <end position="230"/>
    </location>
</feature>
<dbReference type="PANTHER" id="PTHR45436">
    <property type="entry name" value="SENSOR HISTIDINE KINASE YKOH"/>
    <property type="match status" value="1"/>
</dbReference>
<evidence type="ECO:0000256" key="5">
    <source>
        <dbReference type="ARBA" id="ARBA00022679"/>
    </source>
</evidence>
<reference evidence="10" key="1">
    <citation type="journal article" date="2019" name="Int. J. Syst. Evol. Microbiol.">
        <title>The Global Catalogue of Microorganisms (GCM) 10K type strain sequencing project: providing services to taxonomists for standard genome sequencing and annotation.</title>
        <authorList>
            <consortium name="The Broad Institute Genomics Platform"/>
            <consortium name="The Broad Institute Genome Sequencing Center for Infectious Disease"/>
            <person name="Wu L."/>
            <person name="Ma J."/>
        </authorList>
    </citation>
    <scope>NUCLEOTIDE SEQUENCE [LARGE SCALE GENOMIC DNA]</scope>
    <source>
        <strain evidence="10">JCM 3296</strain>
    </source>
</reference>
<comment type="catalytic activity">
    <reaction evidence="1">
        <text>ATP + protein L-histidine = ADP + protein N-phospho-L-histidine.</text>
        <dbReference type="EC" id="2.7.13.3"/>
    </reaction>
</comment>
<protein>
    <recommendedName>
        <fullName evidence="3">histidine kinase</fullName>
        <ecNumber evidence="3">2.7.13.3</ecNumber>
    </recommendedName>
</protein>
<evidence type="ECO:0000256" key="7">
    <source>
        <dbReference type="SAM" id="MobiDB-lite"/>
    </source>
</evidence>
<evidence type="ECO:0000256" key="2">
    <source>
        <dbReference type="ARBA" id="ARBA00004236"/>
    </source>
</evidence>
<dbReference type="InterPro" id="IPR036097">
    <property type="entry name" value="HisK_dim/P_sf"/>
</dbReference>
<keyword evidence="10" id="KW-1185">Reference proteome</keyword>
<organism evidence="9 10">
    <name type="scientific">Lentzea flava</name>
    <dbReference type="NCBI Taxonomy" id="103732"/>
    <lineage>
        <taxon>Bacteria</taxon>
        <taxon>Bacillati</taxon>
        <taxon>Actinomycetota</taxon>
        <taxon>Actinomycetes</taxon>
        <taxon>Pseudonocardiales</taxon>
        <taxon>Pseudonocardiaceae</taxon>
        <taxon>Lentzea</taxon>
    </lineage>
</organism>
<dbReference type="Gene3D" id="3.30.565.10">
    <property type="entry name" value="Histidine kinase-like ATPase, C-terminal domain"/>
    <property type="match status" value="1"/>
</dbReference>
<keyword evidence="4" id="KW-0597">Phosphoprotein</keyword>
<dbReference type="Proteomes" id="UP000649573">
    <property type="component" value="Unassembled WGS sequence"/>
</dbReference>
<dbReference type="InterPro" id="IPR003661">
    <property type="entry name" value="HisK_dim/P_dom"/>
</dbReference>
<dbReference type="InterPro" id="IPR050428">
    <property type="entry name" value="TCS_sensor_his_kinase"/>
</dbReference>
<proteinExistence type="predicted"/>
<comment type="caution">
    <text evidence="9">The sequence shown here is derived from an EMBL/GenBank/DDBJ whole genome shotgun (WGS) entry which is preliminary data.</text>
</comment>
<comment type="subcellular location">
    <subcellularLocation>
        <location evidence="2">Cell membrane</location>
    </subcellularLocation>
</comment>
<evidence type="ECO:0000256" key="4">
    <source>
        <dbReference type="ARBA" id="ARBA00022553"/>
    </source>
</evidence>
<evidence type="ECO:0000313" key="10">
    <source>
        <dbReference type="Proteomes" id="UP000649573"/>
    </source>
</evidence>
<accession>A0ABQ2VGX3</accession>
<evidence type="ECO:0000256" key="6">
    <source>
        <dbReference type="ARBA" id="ARBA00022777"/>
    </source>
</evidence>
<dbReference type="EMBL" id="BMRE01000097">
    <property type="protein sequence ID" value="GGU85794.1"/>
    <property type="molecule type" value="Genomic_DNA"/>
</dbReference>
<keyword evidence="5" id="KW-0808">Transferase</keyword>
<dbReference type="InterPro" id="IPR036890">
    <property type="entry name" value="HATPase_C_sf"/>
</dbReference>
<dbReference type="SUPFAM" id="SSF47384">
    <property type="entry name" value="Homodimeric domain of signal transducing histidine kinase"/>
    <property type="match status" value="1"/>
</dbReference>
<dbReference type="EC" id="2.7.13.3" evidence="3"/>
<dbReference type="SUPFAM" id="SSF55874">
    <property type="entry name" value="ATPase domain of HSP90 chaperone/DNA topoisomerase II/histidine kinase"/>
    <property type="match status" value="1"/>
</dbReference>
<dbReference type="SMART" id="SM00388">
    <property type="entry name" value="HisKA"/>
    <property type="match status" value="1"/>
</dbReference>
<evidence type="ECO:0000256" key="3">
    <source>
        <dbReference type="ARBA" id="ARBA00012438"/>
    </source>
</evidence>
<evidence type="ECO:0000259" key="8">
    <source>
        <dbReference type="SMART" id="SM00388"/>
    </source>
</evidence>
<dbReference type="PANTHER" id="PTHR45436:SF5">
    <property type="entry name" value="SENSOR HISTIDINE KINASE TRCS"/>
    <property type="match status" value="1"/>
</dbReference>
<dbReference type="Pfam" id="PF00512">
    <property type="entry name" value="HisKA"/>
    <property type="match status" value="1"/>
</dbReference>
<feature type="domain" description="Signal transduction histidine kinase dimerisation/phosphoacceptor" evidence="8">
    <location>
        <begin position="11"/>
        <end position="77"/>
    </location>
</feature>
<evidence type="ECO:0000256" key="1">
    <source>
        <dbReference type="ARBA" id="ARBA00000085"/>
    </source>
</evidence>
<dbReference type="Gene3D" id="1.10.287.130">
    <property type="match status" value="1"/>
</dbReference>